<evidence type="ECO:0000256" key="1">
    <source>
        <dbReference type="SAM" id="MobiDB-lite"/>
    </source>
</evidence>
<feature type="region of interest" description="Disordered" evidence="1">
    <location>
        <begin position="97"/>
        <end position="157"/>
    </location>
</feature>
<sequence>DSINDPLFSSDSDVYEPSSSSSDEESCFSKRIKVLKKVREKQNISPPIIAVKPQSLVNRSDNTDNNQQTVEEVGVFHENSPSPMVEEEEDYIVENRGQVEQPIGGIQEKRKRRKGENADPRDWERNVNSAKRKRGEPYLGLKKQESENGRKYKFNNERKGKEVKDRCRCKNGRNYSCDNVTDLDRNQLFTNFWKNVDSWEAKRAVIVSLVEKSHPNYRRSTTDVENSRKNVSFKYYLKVGDGKVRVCKKMF</sequence>
<feature type="compositionally biased region" description="Basic and acidic residues" evidence="1">
    <location>
        <begin position="142"/>
        <end position="157"/>
    </location>
</feature>
<feature type="compositionally biased region" description="Basic and acidic residues" evidence="1">
    <location>
        <begin position="115"/>
        <end position="125"/>
    </location>
</feature>
<protein>
    <submittedName>
        <fullName evidence="2">Uncharacterized protein</fullName>
    </submittedName>
</protein>
<dbReference type="EMBL" id="GECU01024058">
    <property type="protein sequence ID" value="JAS83648.1"/>
    <property type="molecule type" value="Transcribed_RNA"/>
</dbReference>
<feature type="non-terminal residue" evidence="2">
    <location>
        <position position="251"/>
    </location>
</feature>
<feature type="region of interest" description="Disordered" evidence="1">
    <location>
        <begin position="1"/>
        <end position="27"/>
    </location>
</feature>
<reference evidence="2" key="1">
    <citation type="submission" date="2015-11" db="EMBL/GenBank/DDBJ databases">
        <title>De novo transcriptome assembly of four potential Pierce s Disease insect vectors from Arizona vineyards.</title>
        <authorList>
            <person name="Tassone E.E."/>
        </authorList>
    </citation>
    <scope>NUCLEOTIDE SEQUENCE</scope>
</reference>
<feature type="compositionally biased region" description="Polar residues" evidence="1">
    <location>
        <begin position="55"/>
        <end position="70"/>
    </location>
</feature>
<gene>
    <name evidence="2" type="ORF">g.56292</name>
</gene>
<evidence type="ECO:0000313" key="2">
    <source>
        <dbReference type="EMBL" id="JAS83648.1"/>
    </source>
</evidence>
<name>A0A1B6I9Q8_9HEMI</name>
<dbReference type="AlphaFoldDB" id="A0A1B6I9Q8"/>
<feature type="non-terminal residue" evidence="2">
    <location>
        <position position="1"/>
    </location>
</feature>
<organism evidence="2">
    <name type="scientific">Homalodisca liturata</name>
    <dbReference type="NCBI Taxonomy" id="320908"/>
    <lineage>
        <taxon>Eukaryota</taxon>
        <taxon>Metazoa</taxon>
        <taxon>Ecdysozoa</taxon>
        <taxon>Arthropoda</taxon>
        <taxon>Hexapoda</taxon>
        <taxon>Insecta</taxon>
        <taxon>Pterygota</taxon>
        <taxon>Neoptera</taxon>
        <taxon>Paraneoptera</taxon>
        <taxon>Hemiptera</taxon>
        <taxon>Auchenorrhyncha</taxon>
        <taxon>Membracoidea</taxon>
        <taxon>Cicadellidae</taxon>
        <taxon>Cicadellinae</taxon>
        <taxon>Proconiini</taxon>
        <taxon>Homalodisca</taxon>
    </lineage>
</organism>
<feature type="compositionally biased region" description="Low complexity" evidence="1">
    <location>
        <begin position="9"/>
        <end position="21"/>
    </location>
</feature>
<feature type="region of interest" description="Disordered" evidence="1">
    <location>
        <begin position="55"/>
        <end position="85"/>
    </location>
</feature>
<proteinExistence type="predicted"/>
<accession>A0A1B6I9Q8</accession>